<evidence type="ECO:0000313" key="2">
    <source>
        <dbReference type="Proteomes" id="UP000262583"/>
    </source>
</evidence>
<gene>
    <name evidence="1" type="ORF">BRCON_1214</name>
</gene>
<dbReference type="AlphaFoldDB" id="A0A2Z4Y454"/>
<sequence>MQTSSAHGITIGQGPVLGTDSAGNTYYEEFMDWAAADLRALDTVGPTSGRYNFNDTYDDSRDLVAFYSHEDPSPSANYYFRVDFYDLKLGAEVGNLDVYVAIDTQSTTAPQTPWLPDWTDVQVDPAHQWELCIALYDTTNFNLYKGDFTTLPSSNFVGAYFHSELDSVEFGIKKSALYAAGWNGVSPLYFTVVTTKDGTNNGAGEICTSGNGPGCGDTSKSDVADAFIDKDRGFSDGVINGVIASTAQTGRAKYASIAHGNQSVNKASDITWHIYDPSNSYKTGFVRTLDTHEIFRVPLNIHLSGSLITAALWAEQPGGSSDLSDGPSFIARIKRNLDPNQTSVPMSLLGGVEAEHIMPYFEGAVNQVSMARFEEKCQAVFGLSAAQMKVMHVPERVIRSYSTGYTPLNGFTFADILAGGYSATVLDEVTHYHWWFDSSNTQWSGEGGTADKPADHKIHRINGVYCFLINDREDQAKFGNWDGGMLMDTRYTLLDKARQSDQAQITVVFDDWEALAGKSFNPGSGLPEANNNQMQYQRTIRWAANHQWIEIVNLKDILDRATNPANPQYDPNWVIDHGTQTNLSMQTYEWLKHACEGSYDFWYYNQFNSTTGNEQDFYNLVPVLTGLQGDYRYRGLTITSDAQANSVDGPKLPSGKKMGDMNSVGTIIRDAWDYLASAPNNTLKKLGEYQYVTMIYETAWHEEDNGDYHSHNYQNPFTNPDTSWDGLVTWVLRLNNHVRDTGFLAYAARWAEEVAMATQGPVTVVGSLDLDQDGQDEYVLRNNKVLAIFDRHGGRMLYAFHYHPTAGPISIIGAPTANPSAPGEEEYTGPQANRCSGLKDMNDGIYADAVYSVQLNVPDLKSIRFTSPDGKIVKTVRLPDNTARFDVTYNETVSGALYVRIGASPNHLDLLTSGRSHLSSTNAGSYYMVGNSSGGAVVVSLPSGVSYNPTPMYAGYQNRNLALTEEIEISGDGTFSFAIAADIGALPATVSAFEVY</sequence>
<protein>
    <submittedName>
        <fullName evidence="1">Uncharacterized protein</fullName>
    </submittedName>
</protein>
<reference evidence="1 2" key="1">
    <citation type="submission" date="2018-05" db="EMBL/GenBank/DDBJ databases">
        <title>A metagenomic window into the 2 km-deep terrestrial subsurface aquifer revealed taxonomically and functionally diverse microbial community comprising novel uncultured bacterial lineages.</title>
        <authorList>
            <person name="Kadnikov V.V."/>
            <person name="Mardanov A.V."/>
            <person name="Beletsky A.V."/>
            <person name="Banks D."/>
            <person name="Pimenov N.V."/>
            <person name="Frank Y.A."/>
            <person name="Karnachuk O.V."/>
            <person name="Ravin N.V."/>
        </authorList>
    </citation>
    <scope>NUCLEOTIDE SEQUENCE [LARGE SCALE GENOMIC DNA]</scope>
    <source>
        <strain evidence="1">BY</strain>
    </source>
</reference>
<dbReference type="Proteomes" id="UP000262583">
    <property type="component" value="Chromosome"/>
</dbReference>
<name>A0A2Z4Y454_SUMC1</name>
<organism evidence="1 2">
    <name type="scientific">Sumerlaea chitinivorans</name>
    <dbReference type="NCBI Taxonomy" id="2250252"/>
    <lineage>
        <taxon>Bacteria</taxon>
        <taxon>Candidatus Sumerlaeota</taxon>
        <taxon>Candidatus Sumerlaeia</taxon>
        <taxon>Candidatus Sumerlaeales</taxon>
        <taxon>Candidatus Sumerlaeaceae</taxon>
        <taxon>Candidatus Sumerlaea</taxon>
    </lineage>
</organism>
<dbReference type="KEGG" id="schv:BRCON_1214"/>
<accession>A0A2Z4Y454</accession>
<dbReference type="Gene3D" id="3.20.110.20">
    <property type="match status" value="1"/>
</dbReference>
<proteinExistence type="predicted"/>
<evidence type="ECO:0000313" key="1">
    <source>
        <dbReference type="EMBL" id="AXA35991.1"/>
    </source>
</evidence>
<dbReference type="EMBL" id="CP030759">
    <property type="protein sequence ID" value="AXA35991.1"/>
    <property type="molecule type" value="Genomic_DNA"/>
</dbReference>